<reference evidence="1 2" key="1">
    <citation type="journal article" date="2019" name="Microbiol. Resour. Announc.">
        <title>Complete Genome Sequence of Klebsiella pneumoniae Podophage Patroon.</title>
        <authorList>
            <person name="Tran R."/>
            <person name="Kongari R."/>
            <person name="Lessor L."/>
            <person name="Gill J.J."/>
            <person name="Liu M."/>
        </authorList>
    </citation>
    <scope>NUCLEOTIDE SEQUENCE [LARGE SCALE GENOMIC DNA]</scope>
</reference>
<sequence>MEVYDNWKWTNGEKVSGDNFIIEITREGVSWYDLMVELDKQSNRSVVCVSPEGDIAWMTKGSVSEKFAPSNGYSVIVVESTPFTEENWRDYKFDGEKFVEKPKVVEAVRTKEDIMADLLALQAELQKL</sequence>
<organism evidence="1 2">
    <name type="scientific">Klebsiella phage Patroon</name>
    <dbReference type="NCBI Taxonomy" id="2562180"/>
    <lineage>
        <taxon>Viruses</taxon>
        <taxon>Duplodnaviria</taxon>
        <taxon>Heunggongvirae</taxon>
        <taxon>Uroviricota</taxon>
        <taxon>Caudoviricetes</taxon>
        <taxon>Autographivirales</taxon>
        <taxon>Autotranscriptaviridae</taxon>
        <taxon>Studiervirinae</taxon>
        <taxon>Teetrevirus</taxon>
        <taxon>Teetrevirus patroon</taxon>
    </lineage>
</organism>
<protein>
    <submittedName>
        <fullName evidence="1">Uncharacterized protein</fullName>
    </submittedName>
</protein>
<dbReference type="EMBL" id="MK608335">
    <property type="protein sequence ID" value="QBQ72910.1"/>
    <property type="molecule type" value="Genomic_DNA"/>
</dbReference>
<evidence type="ECO:0000313" key="2">
    <source>
        <dbReference type="Proteomes" id="UP000307106"/>
    </source>
</evidence>
<gene>
    <name evidence="1" type="ORF">CPT_Patroon_045</name>
</gene>
<name>A0A482MIE0_9CAUD</name>
<dbReference type="Proteomes" id="UP000307106">
    <property type="component" value="Segment"/>
</dbReference>
<keyword evidence="2" id="KW-1185">Reference proteome</keyword>
<accession>A0A482MIE0</accession>
<evidence type="ECO:0000313" key="1">
    <source>
        <dbReference type="EMBL" id="QBQ72910.1"/>
    </source>
</evidence>
<proteinExistence type="predicted"/>